<evidence type="ECO:0000313" key="3">
    <source>
        <dbReference type="EMBL" id="REH31027.1"/>
    </source>
</evidence>
<feature type="region of interest" description="Disordered" evidence="1">
    <location>
        <begin position="147"/>
        <end position="192"/>
    </location>
</feature>
<feature type="transmembrane region" description="Helical" evidence="2">
    <location>
        <begin position="29"/>
        <end position="51"/>
    </location>
</feature>
<protein>
    <submittedName>
        <fullName evidence="3">Uncharacterized protein</fullName>
    </submittedName>
</protein>
<feature type="transmembrane region" description="Helical" evidence="2">
    <location>
        <begin position="63"/>
        <end position="84"/>
    </location>
</feature>
<evidence type="ECO:0000256" key="2">
    <source>
        <dbReference type="SAM" id="Phobius"/>
    </source>
</evidence>
<name>A0A3E0GVY4_9PSEU</name>
<organism evidence="3 4">
    <name type="scientific">Kutzneria buriramensis</name>
    <dbReference type="NCBI Taxonomy" id="1045776"/>
    <lineage>
        <taxon>Bacteria</taxon>
        <taxon>Bacillati</taxon>
        <taxon>Actinomycetota</taxon>
        <taxon>Actinomycetes</taxon>
        <taxon>Pseudonocardiales</taxon>
        <taxon>Pseudonocardiaceae</taxon>
        <taxon>Kutzneria</taxon>
    </lineage>
</organism>
<proteinExistence type="predicted"/>
<gene>
    <name evidence="3" type="ORF">BCF44_12250</name>
</gene>
<feature type="region of interest" description="Disordered" evidence="1">
    <location>
        <begin position="213"/>
        <end position="235"/>
    </location>
</feature>
<evidence type="ECO:0000313" key="4">
    <source>
        <dbReference type="Proteomes" id="UP000256269"/>
    </source>
</evidence>
<dbReference type="OrthoDB" id="5181251at2"/>
<dbReference type="AlphaFoldDB" id="A0A3E0GVY4"/>
<sequence length="235" mass="24405">MSAEDEVIVRRTYTRARRFTQWVRWVMGYQLPVALQAAQFVTGVGTLALLIQTRAYWAGGMPWSLQILLILGLPVAVGVATRYLRTDGTGPAAVAAGLLSLATAPISGRVNGRTLTLPRAHRAPAFYSVLIDIDELARVADAAAATRWPGSPAAPATTPTATTSSAAAPAGAPHRASAPGPRRAPAAATAPGPRLVSVAELTRAATALANGEFRHGPEVSSHESGQPPLRTASGH</sequence>
<keyword evidence="2" id="KW-0812">Transmembrane</keyword>
<accession>A0A3E0GVY4</accession>
<keyword evidence="4" id="KW-1185">Reference proteome</keyword>
<keyword evidence="2" id="KW-0472">Membrane</keyword>
<keyword evidence="2" id="KW-1133">Transmembrane helix</keyword>
<dbReference type="RefSeq" id="WP_116180850.1">
    <property type="nucleotide sequence ID" value="NZ_CP144376.1"/>
</dbReference>
<reference evidence="3 4" key="1">
    <citation type="submission" date="2018-08" db="EMBL/GenBank/DDBJ databases">
        <title>Genomic Encyclopedia of Archaeal and Bacterial Type Strains, Phase II (KMG-II): from individual species to whole genera.</title>
        <authorList>
            <person name="Goeker M."/>
        </authorList>
    </citation>
    <scope>NUCLEOTIDE SEQUENCE [LARGE SCALE GENOMIC DNA]</scope>
    <source>
        <strain evidence="3 4">DSM 45791</strain>
    </source>
</reference>
<dbReference type="EMBL" id="QUNO01000022">
    <property type="protein sequence ID" value="REH31027.1"/>
    <property type="molecule type" value="Genomic_DNA"/>
</dbReference>
<dbReference type="Proteomes" id="UP000256269">
    <property type="component" value="Unassembled WGS sequence"/>
</dbReference>
<evidence type="ECO:0000256" key="1">
    <source>
        <dbReference type="SAM" id="MobiDB-lite"/>
    </source>
</evidence>
<comment type="caution">
    <text evidence="3">The sequence shown here is derived from an EMBL/GenBank/DDBJ whole genome shotgun (WGS) entry which is preliminary data.</text>
</comment>